<dbReference type="GO" id="GO:0008270">
    <property type="term" value="F:zinc ion binding"/>
    <property type="evidence" value="ECO:0007669"/>
    <property type="project" value="UniProtKB-KW"/>
</dbReference>
<dbReference type="InterPro" id="IPR036236">
    <property type="entry name" value="Znf_C2H2_sf"/>
</dbReference>
<dbReference type="InterPro" id="IPR013087">
    <property type="entry name" value="Znf_C2H2_type"/>
</dbReference>
<feature type="domain" description="C2H2-type" evidence="2">
    <location>
        <begin position="215"/>
        <end position="238"/>
    </location>
</feature>
<reference evidence="3" key="1">
    <citation type="submission" date="2020-11" db="EMBL/GenBank/DDBJ databases">
        <authorList>
            <person name="Tran Van P."/>
        </authorList>
    </citation>
    <scope>NUCLEOTIDE SEQUENCE</scope>
</reference>
<dbReference type="EMBL" id="CAJPVJ010005187">
    <property type="protein sequence ID" value="CAG2169318.1"/>
    <property type="molecule type" value="Genomic_DNA"/>
</dbReference>
<dbReference type="Proteomes" id="UP000728032">
    <property type="component" value="Unassembled WGS sequence"/>
</dbReference>
<keyword evidence="1" id="KW-0479">Metal-binding</keyword>
<accession>A0A7R9M334</accession>
<dbReference type="Gene3D" id="3.30.160.60">
    <property type="entry name" value="Classic Zinc Finger"/>
    <property type="match status" value="3"/>
</dbReference>
<organism evidence="3">
    <name type="scientific">Oppiella nova</name>
    <dbReference type="NCBI Taxonomy" id="334625"/>
    <lineage>
        <taxon>Eukaryota</taxon>
        <taxon>Metazoa</taxon>
        <taxon>Ecdysozoa</taxon>
        <taxon>Arthropoda</taxon>
        <taxon>Chelicerata</taxon>
        <taxon>Arachnida</taxon>
        <taxon>Acari</taxon>
        <taxon>Acariformes</taxon>
        <taxon>Sarcoptiformes</taxon>
        <taxon>Oribatida</taxon>
        <taxon>Brachypylina</taxon>
        <taxon>Oppioidea</taxon>
        <taxon>Oppiidae</taxon>
        <taxon>Oppiella</taxon>
    </lineage>
</organism>
<proteinExistence type="predicted"/>
<keyword evidence="1" id="KW-0862">Zinc</keyword>
<feature type="domain" description="C2H2-type" evidence="2">
    <location>
        <begin position="534"/>
        <end position="563"/>
    </location>
</feature>
<evidence type="ECO:0000259" key="2">
    <source>
        <dbReference type="PROSITE" id="PS50157"/>
    </source>
</evidence>
<dbReference type="PROSITE" id="PS50157">
    <property type="entry name" value="ZINC_FINGER_C2H2_2"/>
    <property type="match status" value="4"/>
</dbReference>
<feature type="domain" description="C2H2-type" evidence="2">
    <location>
        <begin position="473"/>
        <end position="496"/>
    </location>
</feature>
<gene>
    <name evidence="3" type="ORF">ONB1V03_LOCUS8797</name>
</gene>
<dbReference type="OrthoDB" id="6533301at2759"/>
<keyword evidence="4" id="KW-1185">Reference proteome</keyword>
<name>A0A7R9M334_9ACAR</name>
<dbReference type="SMART" id="SM00355">
    <property type="entry name" value="ZnF_C2H2"/>
    <property type="match status" value="5"/>
</dbReference>
<keyword evidence="1" id="KW-0863">Zinc-finger</keyword>
<dbReference type="Pfam" id="PF00096">
    <property type="entry name" value="zf-C2H2"/>
    <property type="match status" value="4"/>
</dbReference>
<dbReference type="AlphaFoldDB" id="A0A7R9M334"/>
<evidence type="ECO:0000313" key="4">
    <source>
        <dbReference type="Proteomes" id="UP000728032"/>
    </source>
</evidence>
<dbReference type="PROSITE" id="PS00028">
    <property type="entry name" value="ZINC_FINGER_C2H2_1"/>
    <property type="match status" value="4"/>
</dbReference>
<evidence type="ECO:0000256" key="1">
    <source>
        <dbReference type="PROSITE-ProRule" id="PRU00042"/>
    </source>
</evidence>
<sequence length="681" mass="78212">MSQLIELNKSQLICKIQSIHRDKHRLKTLLSRHQLLNHFYDKLYHNCIQMNGNRRRSPRKQTNSKLRSTQTQLLSQIRMISECDKSAKVCLPRHPSLDTPVHRLFKEKSTQYQVTDCLSQHIPKEHIKELVECNGITDNGCHHKPDDKSAKCIDIDINEASDGESTPRLDVTVECSNQLMNTKSVGASDAIIHETNGVDNKMSPKDLKCKAIKSFVCSYCDKGYKIKKNLNKHITRTHKYITSESIKTDDMTPNVPELPEVTETKPQIAAKMETTIACQDKHRLKTLLSRHQLLNHFYDKLYHNCIQINGNRRRSHRKQTNSKLRSTQTQLLSQIRMISECDKSAKVCLPRHPSLDTPVHRLFKEKSTQYEVTDCLSQHIPKEHHKELVECNGITGNGCHYKPDDKSAKCIDIDISEASDGESTPRLDMTVECSNQLMDTKSVGASDAIIDETNGVDKKMSPKDLKCKAIKSFVCSYCDKGYKIKKNLDKHITRTHKYITSESIKTDDMTPNVPELPEVTETKPQIKAKMETTIACQWPDCGLTFTNRTQFLRHQAIHSESRKACTECGLRFDDSELLRQHMMYHSNQSLNQFEMKAFKSQMPLNGNHMNHSNGMDYTYGWDSSRSVPQTHPMNDHSEHNTANNRAVLLFCDFPNCHYKTSNCHHLEVHQKRAHDTVYMSL</sequence>
<feature type="domain" description="C2H2-type" evidence="2">
    <location>
        <begin position="563"/>
        <end position="590"/>
    </location>
</feature>
<dbReference type="SUPFAM" id="SSF57667">
    <property type="entry name" value="beta-beta-alpha zinc fingers"/>
    <property type="match status" value="1"/>
</dbReference>
<dbReference type="EMBL" id="OC920012">
    <property type="protein sequence ID" value="CAD7652131.1"/>
    <property type="molecule type" value="Genomic_DNA"/>
</dbReference>
<evidence type="ECO:0000313" key="3">
    <source>
        <dbReference type="EMBL" id="CAD7652131.1"/>
    </source>
</evidence>
<protein>
    <recommendedName>
        <fullName evidence="2">C2H2-type domain-containing protein</fullName>
    </recommendedName>
</protein>